<dbReference type="AlphaFoldDB" id="A0A177AKB8"/>
<dbReference type="Gene3D" id="3.10.110.10">
    <property type="entry name" value="Ubiquitin Conjugating Enzyme"/>
    <property type="match status" value="1"/>
</dbReference>
<feature type="domain" description="UBC core" evidence="2">
    <location>
        <begin position="1"/>
        <end position="167"/>
    </location>
</feature>
<dbReference type="CDD" id="cd23814">
    <property type="entry name" value="UEV_AKTIP"/>
    <property type="match status" value="1"/>
</dbReference>
<dbReference type="InterPro" id="IPR000608">
    <property type="entry name" value="UBC"/>
</dbReference>
<protein>
    <recommendedName>
        <fullName evidence="2">UBC core domain-containing protein</fullName>
    </recommendedName>
</protein>
<dbReference type="SUPFAM" id="SSF54495">
    <property type="entry name" value="UBC-like"/>
    <property type="match status" value="1"/>
</dbReference>
<dbReference type="PROSITE" id="PS50127">
    <property type="entry name" value="UBC_2"/>
    <property type="match status" value="1"/>
</dbReference>
<accession>A0A177AKB8</accession>
<sequence>MQNQRLLIEFNGLKTASPAGVFLSLSPSDPALWTGVIFVRDGPYAPAILRFQISFPAAYPAIPPLITFPTDVFHPLLAPLTVQLYTSSEDDSNGVVVLDDEKLPPGGFSLRHGFPSWFKRTRTKPVSGEERHPTETPENKSASSQVTPIALSSSSSTSRDMADPEDGITVYELLRYIRSTFDDASMLDEVPIEAAGNSGAWRAWKAHRAHEAQVAQVKRLLGISGNTSSPSKRNLVPKPVRQPGEWNWEGVWEVRAKKGIDLSVSEASLYGNSTSNDELINFLEADEEVVETMKENMVRSLRAA</sequence>
<gene>
    <name evidence="3" type="ORF">VC83_02076</name>
</gene>
<dbReference type="Proteomes" id="UP000077154">
    <property type="component" value="Unassembled WGS sequence"/>
</dbReference>
<reference evidence="3" key="1">
    <citation type="submission" date="2016-03" db="EMBL/GenBank/DDBJ databases">
        <title>Updated assembly of Pseudogymnoascus destructans, the fungus causing white-nose syndrome of bats.</title>
        <authorList>
            <person name="Palmer J.M."/>
            <person name="Drees K.P."/>
            <person name="Foster J.T."/>
            <person name="Lindner D.L."/>
        </authorList>
    </citation>
    <scope>NUCLEOTIDE SEQUENCE [LARGE SCALE GENOMIC DNA]</scope>
    <source>
        <strain evidence="3">20631-21</strain>
    </source>
</reference>
<dbReference type="EMBL" id="KV441389">
    <property type="protein sequence ID" value="OAF61614.1"/>
    <property type="molecule type" value="Genomic_DNA"/>
</dbReference>
<dbReference type="RefSeq" id="XP_024326888.1">
    <property type="nucleotide sequence ID" value="XM_024465746.1"/>
</dbReference>
<name>A0A177AKB8_9PEZI</name>
<dbReference type="VEuPathDB" id="FungiDB:GMDG_01456"/>
<evidence type="ECO:0000256" key="1">
    <source>
        <dbReference type="SAM" id="MobiDB-lite"/>
    </source>
</evidence>
<dbReference type="OrthoDB" id="5596422at2759"/>
<dbReference type="eggNOG" id="KOG0429">
    <property type="taxonomic scope" value="Eukaryota"/>
</dbReference>
<feature type="region of interest" description="Disordered" evidence="1">
    <location>
        <begin position="121"/>
        <end position="163"/>
    </location>
</feature>
<evidence type="ECO:0000259" key="2">
    <source>
        <dbReference type="PROSITE" id="PS50127"/>
    </source>
</evidence>
<organism evidence="3">
    <name type="scientific">Pseudogymnoascus destructans</name>
    <dbReference type="NCBI Taxonomy" id="655981"/>
    <lineage>
        <taxon>Eukaryota</taxon>
        <taxon>Fungi</taxon>
        <taxon>Dikarya</taxon>
        <taxon>Ascomycota</taxon>
        <taxon>Pezizomycotina</taxon>
        <taxon>Leotiomycetes</taxon>
        <taxon>Thelebolales</taxon>
        <taxon>Thelebolaceae</taxon>
        <taxon>Pseudogymnoascus</taxon>
    </lineage>
</organism>
<feature type="compositionally biased region" description="Polar residues" evidence="1">
    <location>
        <begin position="139"/>
        <end position="151"/>
    </location>
</feature>
<dbReference type="InterPro" id="IPR016135">
    <property type="entry name" value="UBQ-conjugating_enzyme/RWD"/>
</dbReference>
<dbReference type="Pfam" id="PF00179">
    <property type="entry name" value="UQ_con"/>
    <property type="match status" value="1"/>
</dbReference>
<feature type="compositionally biased region" description="Basic and acidic residues" evidence="1">
    <location>
        <begin position="127"/>
        <end position="138"/>
    </location>
</feature>
<evidence type="ECO:0000313" key="3">
    <source>
        <dbReference type="EMBL" id="OAF61614.1"/>
    </source>
</evidence>
<dbReference type="GeneID" id="36285162"/>
<proteinExistence type="predicted"/>